<proteinExistence type="predicted"/>
<name>A0A8J3ZXD5_9ACTN</name>
<dbReference type="AlphaFoldDB" id="A0A8J3ZXD5"/>
<gene>
    <name evidence="2" type="ORF">Voc01_062730</name>
</gene>
<evidence type="ECO:0000313" key="3">
    <source>
        <dbReference type="Proteomes" id="UP000635606"/>
    </source>
</evidence>
<reference evidence="2" key="1">
    <citation type="submission" date="2021-01" db="EMBL/GenBank/DDBJ databases">
        <title>Whole genome shotgun sequence of Virgisporangium ochraceum NBRC 16418.</title>
        <authorList>
            <person name="Komaki H."/>
            <person name="Tamura T."/>
        </authorList>
    </citation>
    <scope>NUCLEOTIDE SEQUENCE</scope>
    <source>
        <strain evidence="2">NBRC 16418</strain>
    </source>
</reference>
<keyword evidence="3" id="KW-1185">Reference proteome</keyword>
<comment type="caution">
    <text evidence="2">The sequence shown here is derived from an EMBL/GenBank/DDBJ whole genome shotgun (WGS) entry which is preliminary data.</text>
</comment>
<feature type="compositionally biased region" description="Basic and acidic residues" evidence="1">
    <location>
        <begin position="88"/>
        <end position="99"/>
    </location>
</feature>
<sequence>MATMDVRNRSSGLLVLWLEPLGEDRWLQPGERFRIRTDYQGEELAFSVDMWIDTDDRAVGIENMAVWVEHGDCYAEVTDRAGNTIECGHNRPPEIDERWRRSRTTSG</sequence>
<dbReference type="EMBL" id="BOPH01000088">
    <property type="protein sequence ID" value="GIJ71356.1"/>
    <property type="molecule type" value="Genomic_DNA"/>
</dbReference>
<protein>
    <submittedName>
        <fullName evidence="2">Uncharacterized protein</fullName>
    </submittedName>
</protein>
<organism evidence="2 3">
    <name type="scientific">Virgisporangium ochraceum</name>
    <dbReference type="NCBI Taxonomy" id="65505"/>
    <lineage>
        <taxon>Bacteria</taxon>
        <taxon>Bacillati</taxon>
        <taxon>Actinomycetota</taxon>
        <taxon>Actinomycetes</taxon>
        <taxon>Micromonosporales</taxon>
        <taxon>Micromonosporaceae</taxon>
        <taxon>Virgisporangium</taxon>
    </lineage>
</organism>
<dbReference type="Proteomes" id="UP000635606">
    <property type="component" value="Unassembled WGS sequence"/>
</dbReference>
<evidence type="ECO:0000256" key="1">
    <source>
        <dbReference type="SAM" id="MobiDB-lite"/>
    </source>
</evidence>
<evidence type="ECO:0000313" key="2">
    <source>
        <dbReference type="EMBL" id="GIJ71356.1"/>
    </source>
</evidence>
<dbReference type="RefSeq" id="WP_203931234.1">
    <property type="nucleotide sequence ID" value="NZ_BOPH01000088.1"/>
</dbReference>
<accession>A0A8J3ZXD5</accession>
<feature type="region of interest" description="Disordered" evidence="1">
    <location>
        <begin position="85"/>
        <end position="107"/>
    </location>
</feature>